<dbReference type="HOGENOM" id="CLU_013084_2_1_1"/>
<dbReference type="AlphaFoldDB" id="A0A0D0AG78"/>
<organism evidence="2 3">
    <name type="scientific">Suillus luteus UH-Slu-Lm8-n1</name>
    <dbReference type="NCBI Taxonomy" id="930992"/>
    <lineage>
        <taxon>Eukaryota</taxon>
        <taxon>Fungi</taxon>
        <taxon>Dikarya</taxon>
        <taxon>Basidiomycota</taxon>
        <taxon>Agaricomycotina</taxon>
        <taxon>Agaricomycetes</taxon>
        <taxon>Agaricomycetidae</taxon>
        <taxon>Boletales</taxon>
        <taxon>Suillineae</taxon>
        <taxon>Suillaceae</taxon>
        <taxon>Suillus</taxon>
    </lineage>
</organism>
<accession>A0A0D0AG78</accession>
<feature type="compositionally biased region" description="Polar residues" evidence="1">
    <location>
        <begin position="235"/>
        <end position="246"/>
    </location>
</feature>
<evidence type="ECO:0000256" key="1">
    <source>
        <dbReference type="SAM" id="MobiDB-lite"/>
    </source>
</evidence>
<name>A0A0D0AG78_9AGAM</name>
<reference evidence="3" key="2">
    <citation type="submission" date="2015-01" db="EMBL/GenBank/DDBJ databases">
        <title>Evolutionary Origins and Diversification of the Mycorrhizal Mutualists.</title>
        <authorList>
            <consortium name="DOE Joint Genome Institute"/>
            <consortium name="Mycorrhizal Genomics Consortium"/>
            <person name="Kohler A."/>
            <person name="Kuo A."/>
            <person name="Nagy L.G."/>
            <person name="Floudas D."/>
            <person name="Copeland A."/>
            <person name="Barry K.W."/>
            <person name="Cichocki N."/>
            <person name="Veneault-Fourrey C."/>
            <person name="LaButti K."/>
            <person name="Lindquist E.A."/>
            <person name="Lipzen A."/>
            <person name="Lundell T."/>
            <person name="Morin E."/>
            <person name="Murat C."/>
            <person name="Riley R."/>
            <person name="Ohm R."/>
            <person name="Sun H."/>
            <person name="Tunlid A."/>
            <person name="Henrissat B."/>
            <person name="Grigoriev I.V."/>
            <person name="Hibbett D.S."/>
            <person name="Martin F."/>
        </authorList>
    </citation>
    <scope>NUCLEOTIDE SEQUENCE [LARGE SCALE GENOMIC DNA]</scope>
    <source>
        <strain evidence="3">UH-Slu-Lm8-n1</strain>
    </source>
</reference>
<evidence type="ECO:0008006" key="4">
    <source>
        <dbReference type="Google" id="ProtNLM"/>
    </source>
</evidence>
<keyword evidence="3" id="KW-1185">Reference proteome</keyword>
<dbReference type="InParanoid" id="A0A0D0AG78"/>
<proteinExistence type="predicted"/>
<sequence>MPDLAQAFLRWKHDQGLACLRPDPIEENNECQTTVAFQIATVNITNYVHLWSVKQCDDELANVSLIRAGYLGVSPVQPTLAVSLECLELYHQIRRRKPSFSVQAMVKVLCALHNRTYYQSLRDQFAVAFDAYLEILRRVKSLVDQALQRDTPHWRMLHACPACDYKQLDEPPLYPARLDAFDGNNSLKRVDGSGHADERCFTSSYLISADEVEQFKDDVRLRPGTHAAAVHAESETSVAQEPSLETSAPLEPSVTVDVSNDSSCTDNWKAANTIAENTTNIFEQTGVFVSACRHGIIQTLVEMRRSGELAKYALATANKLIDVYGPNGVTGYDIGCSFSKTVAASSIADKVKRLNHRFIVNSFHGHAHNRRCQLQYHTLYQEGLGIEDLETCERVFSGSNAVAPLIRHASYFHWLQFIDLQFDQWDQDRYQELSQFLYNNYKQALDIINDVTPAVEELKAQLDLTDADFQHWNVEELEYLVSLASEVEYDPQKTAYVEALQSLMTAEAEYGGVTSVQFLSYVPADFTQNSGLRKGPQLATRAREVERRAAHNKLLLEMNAVLDLERRIGVTQRWTPADPEYQEALKYLHNRRFIRAVQQLEGLVVQRLFELAKANLAGTGYKMRQQISNAITRRSTAIRNALERYNQLAPLQTPPREVLKFSEVASYAWLGEFELLKHSRQEVLTKPWVSKANREVAGKYFKIVRAREEIGRLNIEIARIQKWVDDEDAHLFTTATSLSTSDPALASEIHKLYDKRKRVNNVHRMRLQAIYALPGFSGVCCDIELTDTEVIDELQNATPIEVDEDDTLCDEAARLESCIA</sequence>
<protein>
    <recommendedName>
        <fullName evidence="4">CxC1-like cysteine cluster associated with KDZ transposases domain-containing protein</fullName>
    </recommendedName>
</protein>
<dbReference type="InterPro" id="IPR040521">
    <property type="entry name" value="KDZ"/>
</dbReference>
<evidence type="ECO:0000313" key="2">
    <source>
        <dbReference type="EMBL" id="KIK33232.1"/>
    </source>
</evidence>
<dbReference type="EMBL" id="KN835990">
    <property type="protein sequence ID" value="KIK33232.1"/>
    <property type="molecule type" value="Genomic_DNA"/>
</dbReference>
<dbReference type="STRING" id="930992.A0A0D0AG78"/>
<dbReference type="Proteomes" id="UP000054485">
    <property type="component" value="Unassembled WGS sequence"/>
</dbReference>
<feature type="region of interest" description="Disordered" evidence="1">
    <location>
        <begin position="230"/>
        <end position="250"/>
    </location>
</feature>
<reference evidence="2 3" key="1">
    <citation type="submission" date="2014-04" db="EMBL/GenBank/DDBJ databases">
        <authorList>
            <consortium name="DOE Joint Genome Institute"/>
            <person name="Kuo A."/>
            <person name="Ruytinx J."/>
            <person name="Rineau F."/>
            <person name="Colpaert J."/>
            <person name="Kohler A."/>
            <person name="Nagy L.G."/>
            <person name="Floudas D."/>
            <person name="Copeland A."/>
            <person name="Barry K.W."/>
            <person name="Cichocki N."/>
            <person name="Veneault-Fourrey C."/>
            <person name="LaButti K."/>
            <person name="Lindquist E.A."/>
            <person name="Lipzen A."/>
            <person name="Lundell T."/>
            <person name="Morin E."/>
            <person name="Murat C."/>
            <person name="Sun H."/>
            <person name="Tunlid A."/>
            <person name="Henrissat B."/>
            <person name="Grigoriev I.V."/>
            <person name="Hibbett D.S."/>
            <person name="Martin F."/>
            <person name="Nordberg H.P."/>
            <person name="Cantor M.N."/>
            <person name="Hua S.X."/>
        </authorList>
    </citation>
    <scope>NUCLEOTIDE SEQUENCE [LARGE SCALE GENOMIC DNA]</scope>
    <source>
        <strain evidence="2 3">UH-Slu-Lm8-n1</strain>
    </source>
</reference>
<dbReference type="OrthoDB" id="2505969at2759"/>
<dbReference type="Pfam" id="PF18758">
    <property type="entry name" value="KDZ"/>
    <property type="match status" value="1"/>
</dbReference>
<gene>
    <name evidence="2" type="ORF">CY34DRAFT_27076</name>
</gene>
<evidence type="ECO:0000313" key="3">
    <source>
        <dbReference type="Proteomes" id="UP000054485"/>
    </source>
</evidence>
<dbReference type="PANTHER" id="PTHR33096">
    <property type="entry name" value="CXC2 DOMAIN-CONTAINING PROTEIN"/>
    <property type="match status" value="1"/>
</dbReference>
<dbReference type="PANTHER" id="PTHR33096:SF1">
    <property type="entry name" value="CXC1-LIKE CYSTEINE CLUSTER ASSOCIATED WITH KDZ TRANSPOSASES DOMAIN-CONTAINING PROTEIN"/>
    <property type="match status" value="1"/>
</dbReference>